<dbReference type="SUPFAM" id="SSF48403">
    <property type="entry name" value="Ankyrin repeat"/>
    <property type="match status" value="1"/>
</dbReference>
<feature type="non-terminal residue" evidence="2">
    <location>
        <position position="75"/>
    </location>
</feature>
<dbReference type="EMBL" id="SNRW01003581">
    <property type="protein sequence ID" value="KAA6389454.1"/>
    <property type="molecule type" value="Genomic_DNA"/>
</dbReference>
<dbReference type="PROSITE" id="PS50297">
    <property type="entry name" value="ANK_REP_REGION"/>
    <property type="match status" value="1"/>
</dbReference>
<protein>
    <submittedName>
        <fullName evidence="2">Uncharacterized protein</fullName>
    </submittedName>
</protein>
<dbReference type="Gene3D" id="1.25.40.20">
    <property type="entry name" value="Ankyrin repeat-containing domain"/>
    <property type="match status" value="1"/>
</dbReference>
<evidence type="ECO:0000256" key="1">
    <source>
        <dbReference type="PROSITE-ProRule" id="PRU00023"/>
    </source>
</evidence>
<dbReference type="SMART" id="SM00248">
    <property type="entry name" value="ANK"/>
    <property type="match status" value="1"/>
</dbReference>
<dbReference type="AlphaFoldDB" id="A0A5J4W385"/>
<feature type="repeat" description="ANK" evidence="1">
    <location>
        <begin position="37"/>
        <end position="69"/>
    </location>
</feature>
<accession>A0A5J4W385</accession>
<evidence type="ECO:0000313" key="2">
    <source>
        <dbReference type="EMBL" id="KAA6389454.1"/>
    </source>
</evidence>
<name>A0A5J4W385_9EUKA</name>
<organism evidence="2 3">
    <name type="scientific">Streblomastix strix</name>
    <dbReference type="NCBI Taxonomy" id="222440"/>
    <lineage>
        <taxon>Eukaryota</taxon>
        <taxon>Metamonada</taxon>
        <taxon>Preaxostyla</taxon>
        <taxon>Oxymonadida</taxon>
        <taxon>Streblomastigidae</taxon>
        <taxon>Streblomastix</taxon>
    </lineage>
</organism>
<gene>
    <name evidence="2" type="ORF">EZS28_015018</name>
</gene>
<dbReference type="Pfam" id="PF12796">
    <property type="entry name" value="Ank_2"/>
    <property type="match status" value="1"/>
</dbReference>
<evidence type="ECO:0000313" key="3">
    <source>
        <dbReference type="Proteomes" id="UP000324800"/>
    </source>
</evidence>
<proteinExistence type="predicted"/>
<keyword evidence="1" id="KW-0040">ANK repeat</keyword>
<dbReference type="PROSITE" id="PS50088">
    <property type="entry name" value="ANK_REPEAT"/>
    <property type="match status" value="1"/>
</dbReference>
<dbReference type="OrthoDB" id="539213at2759"/>
<dbReference type="InterPro" id="IPR002110">
    <property type="entry name" value="Ankyrin_rpt"/>
</dbReference>
<comment type="caution">
    <text evidence="2">The sequence shown here is derived from an EMBL/GenBank/DDBJ whole genome shotgun (WGS) entry which is preliminary data.</text>
</comment>
<reference evidence="2 3" key="1">
    <citation type="submission" date="2019-03" db="EMBL/GenBank/DDBJ databases">
        <title>Single cell metagenomics reveals metabolic interactions within the superorganism composed of flagellate Streblomastix strix and complex community of Bacteroidetes bacteria on its surface.</title>
        <authorList>
            <person name="Treitli S.C."/>
            <person name="Kolisko M."/>
            <person name="Husnik F."/>
            <person name="Keeling P."/>
            <person name="Hampl V."/>
        </authorList>
    </citation>
    <scope>NUCLEOTIDE SEQUENCE [LARGE SCALE GENOMIC DNA]</scope>
    <source>
        <strain evidence="2">ST1C</strain>
    </source>
</reference>
<sequence length="75" mass="8256">MLTAAIQIRAACVTGELEPLKKVIQQDHKLVQSPHEYGKSPLAIAAGWGHNELVDYLLEQGAEVNHIDELGWTPL</sequence>
<dbReference type="Proteomes" id="UP000324800">
    <property type="component" value="Unassembled WGS sequence"/>
</dbReference>
<dbReference type="InterPro" id="IPR036770">
    <property type="entry name" value="Ankyrin_rpt-contain_sf"/>
</dbReference>